<keyword evidence="2" id="KW-0614">Plasmid</keyword>
<sequence length="148" mass="16541">MVLWRISNYKDLSGFGGTVVSGRWHTKGRPVVYLADWPSTCVLEVLVHFEMAMGDLPEAFTLLKVEFPAPVSAKDAHDQLKAGWQGRQDLTQTLGDTWLASGDSLLLRVPTAIVPENCNYIFNPAHPEAHTAKLTSFDFPADKRLFQR</sequence>
<dbReference type="AlphaFoldDB" id="A0AAD0PX86"/>
<dbReference type="Proteomes" id="UP000006426">
    <property type="component" value="Plasmid pmppla107"/>
</dbReference>
<feature type="domain" description="RES" evidence="1">
    <location>
        <begin position="11"/>
        <end position="136"/>
    </location>
</feature>
<evidence type="ECO:0000259" key="1">
    <source>
        <dbReference type="SMART" id="SM00953"/>
    </source>
</evidence>
<accession>A0AAD0PX86</accession>
<evidence type="ECO:0000313" key="3">
    <source>
        <dbReference type="Proteomes" id="UP000006426"/>
    </source>
</evidence>
<gene>
    <name evidence="2" type="ORF">PLA107_033920</name>
</gene>
<protein>
    <submittedName>
        <fullName evidence="2">RES domain-containing protein</fullName>
    </submittedName>
</protein>
<name>A0AAD0PX86_PSEAV</name>
<organism evidence="2 3">
    <name type="scientific">Pseudomonas amygdali pv. lachrymans str. M301315</name>
    <dbReference type="NCBI Taxonomy" id="629260"/>
    <lineage>
        <taxon>Bacteria</taxon>
        <taxon>Pseudomonadati</taxon>
        <taxon>Pseudomonadota</taxon>
        <taxon>Gammaproteobacteria</taxon>
        <taxon>Pseudomonadales</taxon>
        <taxon>Pseudomonadaceae</taxon>
        <taxon>Pseudomonas</taxon>
        <taxon>Pseudomonas amygdali</taxon>
    </lineage>
</organism>
<dbReference type="Pfam" id="PF08808">
    <property type="entry name" value="RES"/>
    <property type="match status" value="1"/>
</dbReference>
<dbReference type="EMBL" id="CP031226">
    <property type="protein sequence ID" value="AXH60408.1"/>
    <property type="molecule type" value="Genomic_DNA"/>
</dbReference>
<proteinExistence type="predicted"/>
<dbReference type="InterPro" id="IPR014914">
    <property type="entry name" value="RES_dom"/>
</dbReference>
<evidence type="ECO:0000313" key="2">
    <source>
        <dbReference type="EMBL" id="AXH60408.1"/>
    </source>
</evidence>
<reference evidence="2 3" key="1">
    <citation type="journal article" date="2011" name="PLoS Pathog.">
        <title>Dynamic evolution of pathogenicity revealed by sequencing and comparative genomics of 19 Pseudomonas syringae isolates.</title>
        <authorList>
            <person name="Baltrus D.A."/>
            <person name="Nishimura M.T."/>
            <person name="Romanchuk A."/>
            <person name="Chang J.H."/>
            <person name="Mukhtar M.S."/>
            <person name="Cherkis K."/>
            <person name="Roach J."/>
            <person name="Grant S.R."/>
            <person name="Jones C.D."/>
            <person name="Dangl J.L."/>
        </authorList>
    </citation>
    <scope>NUCLEOTIDE SEQUENCE [LARGE SCALE GENOMIC DNA]</scope>
    <source>
        <strain evidence="2 3">M301315</strain>
    </source>
</reference>
<geneLocation type="plasmid" evidence="3">
    <name>pmppla107</name>
</geneLocation>
<dbReference type="SMART" id="SM00953">
    <property type="entry name" value="RES"/>
    <property type="match status" value="1"/>
</dbReference>